<dbReference type="EC" id="2.4.-.-" evidence="4"/>
<organism evidence="4 5">
    <name type="scientific">Carboxylicivirga sediminis</name>
    <dbReference type="NCBI Taxonomy" id="2006564"/>
    <lineage>
        <taxon>Bacteria</taxon>
        <taxon>Pseudomonadati</taxon>
        <taxon>Bacteroidota</taxon>
        <taxon>Bacteroidia</taxon>
        <taxon>Marinilabiliales</taxon>
        <taxon>Marinilabiliaceae</taxon>
        <taxon>Carboxylicivirga</taxon>
    </lineage>
</organism>
<gene>
    <name evidence="4" type="ORF">KDU71_09230</name>
</gene>
<reference evidence="4" key="2">
    <citation type="submission" date="2021-04" db="EMBL/GenBank/DDBJ databases">
        <authorList>
            <person name="Zhang T."/>
            <person name="Zhang Y."/>
            <person name="Lu D."/>
            <person name="Zuo D."/>
            <person name="Du Z."/>
        </authorList>
    </citation>
    <scope>NUCLEOTIDE SEQUENCE</scope>
    <source>
        <strain evidence="4">JR1</strain>
    </source>
</reference>
<evidence type="ECO:0000313" key="5">
    <source>
        <dbReference type="Proteomes" id="UP000679220"/>
    </source>
</evidence>
<comment type="caution">
    <text evidence="4">The sequence shown here is derived from an EMBL/GenBank/DDBJ whole genome shotgun (WGS) entry which is preliminary data.</text>
</comment>
<dbReference type="Pfam" id="PF13439">
    <property type="entry name" value="Glyco_transf_4"/>
    <property type="match status" value="1"/>
</dbReference>
<keyword evidence="5" id="KW-1185">Reference proteome</keyword>
<dbReference type="InterPro" id="IPR028098">
    <property type="entry name" value="Glyco_trans_4-like_N"/>
</dbReference>
<dbReference type="GO" id="GO:0016757">
    <property type="term" value="F:glycosyltransferase activity"/>
    <property type="evidence" value="ECO:0007669"/>
    <property type="project" value="UniProtKB-KW"/>
</dbReference>
<dbReference type="PANTHER" id="PTHR46401:SF2">
    <property type="entry name" value="GLYCOSYLTRANSFERASE WBBK-RELATED"/>
    <property type="match status" value="1"/>
</dbReference>
<proteinExistence type="predicted"/>
<dbReference type="InterPro" id="IPR001296">
    <property type="entry name" value="Glyco_trans_1"/>
</dbReference>
<name>A0A941F2W3_9BACT</name>
<sequence>MAVSRKLLFSLESFFPSHRAGTEVYVLNLCHYFKQRGWDVGVLIATSKKLADYHYEDIPVYTFDIPERANAQELNGLIPPRGIEHFTLRIRELQPDIVHFHSFGRAINSFHLEVVKELGIKTAFTPHLGSFFCIKGDVRLFGHSNCDARVDKRRCMSCFLKGKGHSKLTAQLLSSSITQIIKLKALKNHVPATLFLAQHRQQEIERVNQYADIVFSIAPWIQTAFEINGITKAQLIPQGISPVFITSSTIKQFNDSIKKIHFAFIGRMHPIKGFHLLMQAFSNINPEKACLHVITIKDRNESEYYTKAVNWAKGRTNVIWNENLAPHQIKDYYSKIDCLIQPSVNEVSPLVSLESLSQKTPILCSNISAFKEQIKEFGGGLLFDKGCHASLAERMNELIKSKTLLRQLSKNIKKPCSMMEVAAIIEEAYKALEL</sequence>
<dbReference type="GO" id="GO:0009103">
    <property type="term" value="P:lipopolysaccharide biosynthetic process"/>
    <property type="evidence" value="ECO:0007669"/>
    <property type="project" value="TreeGrafter"/>
</dbReference>
<keyword evidence="1 4" id="KW-0808">Transferase</keyword>
<keyword evidence="4" id="KW-0328">Glycosyltransferase</keyword>
<dbReference type="AlphaFoldDB" id="A0A941F2W3"/>
<dbReference type="EMBL" id="JAGTAR010000012">
    <property type="protein sequence ID" value="MBR8535736.1"/>
    <property type="molecule type" value="Genomic_DNA"/>
</dbReference>
<evidence type="ECO:0000256" key="1">
    <source>
        <dbReference type="ARBA" id="ARBA00022679"/>
    </source>
</evidence>
<evidence type="ECO:0000313" key="4">
    <source>
        <dbReference type="EMBL" id="MBR8535736.1"/>
    </source>
</evidence>
<dbReference type="Gene3D" id="3.40.50.2000">
    <property type="entry name" value="Glycogen Phosphorylase B"/>
    <property type="match status" value="3"/>
</dbReference>
<reference evidence="4" key="1">
    <citation type="journal article" date="2018" name="Int. J. Syst. Evol. Microbiol.">
        <title>Carboxylicivirga sediminis sp. nov., isolated from coastal sediment.</title>
        <authorList>
            <person name="Wang F.Q."/>
            <person name="Ren L.H."/>
            <person name="Zou R.J."/>
            <person name="Sun Y.Z."/>
            <person name="Liu X.J."/>
            <person name="Jiang F."/>
            <person name="Liu L.J."/>
        </authorList>
    </citation>
    <scope>NUCLEOTIDE SEQUENCE</scope>
    <source>
        <strain evidence="4">JR1</strain>
    </source>
</reference>
<accession>A0A941F2W3</accession>
<dbReference type="Pfam" id="PF00534">
    <property type="entry name" value="Glycos_transf_1"/>
    <property type="match status" value="1"/>
</dbReference>
<dbReference type="PANTHER" id="PTHR46401">
    <property type="entry name" value="GLYCOSYLTRANSFERASE WBBK-RELATED"/>
    <property type="match status" value="1"/>
</dbReference>
<dbReference type="SUPFAM" id="SSF53756">
    <property type="entry name" value="UDP-Glycosyltransferase/glycogen phosphorylase"/>
    <property type="match status" value="1"/>
</dbReference>
<dbReference type="Proteomes" id="UP000679220">
    <property type="component" value="Unassembled WGS sequence"/>
</dbReference>
<evidence type="ECO:0000259" key="2">
    <source>
        <dbReference type="Pfam" id="PF00534"/>
    </source>
</evidence>
<evidence type="ECO:0000259" key="3">
    <source>
        <dbReference type="Pfam" id="PF13439"/>
    </source>
</evidence>
<protein>
    <submittedName>
        <fullName evidence="4">Glycosyltransferase</fullName>
        <ecNumber evidence="4">2.4.-.-</ecNumber>
    </submittedName>
</protein>
<dbReference type="RefSeq" id="WP_212189971.1">
    <property type="nucleotide sequence ID" value="NZ_JAGTAR010000012.1"/>
</dbReference>
<feature type="domain" description="Glycosyl transferase family 1" evidence="2">
    <location>
        <begin position="257"/>
        <end position="414"/>
    </location>
</feature>
<feature type="domain" description="Glycosyltransferase subfamily 4-like N-terminal" evidence="3">
    <location>
        <begin position="21"/>
        <end position="129"/>
    </location>
</feature>